<comment type="caution">
    <text evidence="2">The sequence shown here is derived from an EMBL/GenBank/DDBJ whole genome shotgun (WGS) entry which is preliminary data.</text>
</comment>
<evidence type="ECO:0008006" key="4">
    <source>
        <dbReference type="Google" id="ProtNLM"/>
    </source>
</evidence>
<dbReference type="NCBIfam" id="NF038065">
    <property type="entry name" value="Pr6Pr"/>
    <property type="match status" value="1"/>
</dbReference>
<name>A0A923E223_9SPHI</name>
<keyword evidence="3" id="KW-1185">Reference proteome</keyword>
<keyword evidence="1" id="KW-0812">Transmembrane</keyword>
<evidence type="ECO:0000256" key="1">
    <source>
        <dbReference type="SAM" id="Phobius"/>
    </source>
</evidence>
<dbReference type="InterPro" id="IPR049713">
    <property type="entry name" value="Pr6Pr-like"/>
</dbReference>
<feature type="transmembrane region" description="Helical" evidence="1">
    <location>
        <begin position="12"/>
        <end position="31"/>
    </location>
</feature>
<feature type="transmembrane region" description="Helical" evidence="1">
    <location>
        <begin position="111"/>
        <end position="128"/>
    </location>
</feature>
<sequence>MKATSKQPNTKRFCELTLALLTWFAILLQLYLTESSFLNFLSYFTILSNVLVAVCLTFSSLLPTTTFGNYFSSIKVRSAIALYIFIVGLVYNFVLRGIWEPKGWQLVVDNLLHVIVPMLYVLYWLIFIPKGVLKWKDGIVWAYFPLAYLIYSLIRGYFIGWYPYPFLDVSKIGYQKVFINSGFMVIAFVLVGLLLIGISKSFKRKGTF</sequence>
<gene>
    <name evidence="2" type="ORF">GM921_15780</name>
</gene>
<protein>
    <recommendedName>
        <fullName evidence="4">FAR-17a/AIG1-like protein</fullName>
    </recommendedName>
</protein>
<proteinExistence type="predicted"/>
<dbReference type="Proteomes" id="UP000601055">
    <property type="component" value="Unassembled WGS sequence"/>
</dbReference>
<accession>A0A923E223</accession>
<feature type="transmembrane region" description="Helical" evidence="1">
    <location>
        <begin position="178"/>
        <end position="198"/>
    </location>
</feature>
<dbReference type="RefSeq" id="WP_182923597.1">
    <property type="nucleotide sequence ID" value="NZ_WNXD01000002.1"/>
</dbReference>
<organism evidence="2 3">
    <name type="scientific">Pedobacter planticolens</name>
    <dbReference type="NCBI Taxonomy" id="2679964"/>
    <lineage>
        <taxon>Bacteria</taxon>
        <taxon>Pseudomonadati</taxon>
        <taxon>Bacteroidota</taxon>
        <taxon>Sphingobacteriia</taxon>
        <taxon>Sphingobacteriales</taxon>
        <taxon>Sphingobacteriaceae</taxon>
        <taxon>Pedobacter</taxon>
    </lineage>
</organism>
<evidence type="ECO:0000313" key="2">
    <source>
        <dbReference type="EMBL" id="MBB2146963.1"/>
    </source>
</evidence>
<dbReference type="EMBL" id="WNXD01000002">
    <property type="protein sequence ID" value="MBB2146963.1"/>
    <property type="molecule type" value="Genomic_DNA"/>
</dbReference>
<evidence type="ECO:0000313" key="3">
    <source>
        <dbReference type="Proteomes" id="UP000601055"/>
    </source>
</evidence>
<dbReference type="AlphaFoldDB" id="A0A923E223"/>
<keyword evidence="1" id="KW-1133">Transmembrane helix</keyword>
<feature type="transmembrane region" description="Helical" evidence="1">
    <location>
        <begin position="140"/>
        <end position="158"/>
    </location>
</feature>
<reference evidence="2" key="1">
    <citation type="submission" date="2019-11" db="EMBL/GenBank/DDBJ databases">
        <title>Description of Pedobacter sp. LMG 31464T.</title>
        <authorList>
            <person name="Carlier A."/>
            <person name="Qi S."/>
            <person name="Vandamme P."/>
        </authorList>
    </citation>
    <scope>NUCLEOTIDE SEQUENCE</scope>
    <source>
        <strain evidence="2">LMG 31464</strain>
    </source>
</reference>
<keyword evidence="1" id="KW-0472">Membrane</keyword>
<feature type="transmembrane region" description="Helical" evidence="1">
    <location>
        <begin position="37"/>
        <end position="59"/>
    </location>
</feature>
<feature type="transmembrane region" description="Helical" evidence="1">
    <location>
        <begin position="80"/>
        <end position="99"/>
    </location>
</feature>